<evidence type="ECO:0000313" key="4">
    <source>
        <dbReference type="Proteomes" id="UP001266099"/>
    </source>
</evidence>
<dbReference type="Pfam" id="PF18824">
    <property type="entry name" value="LPD11"/>
    <property type="match status" value="1"/>
</dbReference>
<feature type="domain" description="Large polyvalent protein-associated" evidence="2">
    <location>
        <begin position="145"/>
        <end position="216"/>
    </location>
</feature>
<dbReference type="InterPro" id="IPR040789">
    <property type="entry name" value="LPD11"/>
</dbReference>
<gene>
    <name evidence="3" type="ORF">J2S36_000778</name>
</gene>
<evidence type="ECO:0000259" key="2">
    <source>
        <dbReference type="Pfam" id="PF18824"/>
    </source>
</evidence>
<name>A0ABU1T1J6_9ACTO</name>
<comment type="caution">
    <text evidence="3">The sequence shown here is derived from an EMBL/GenBank/DDBJ whole genome shotgun (WGS) entry which is preliminary data.</text>
</comment>
<sequence length="262" mass="30152">MTNLDTLETVPKGFTVIEVDLGDFGGQNADSGVYMIFSDDLADSLAVRGEQADRLEVDTIKDEIRNRLIEHFEEMYGEENEFIYEMADKVIDSNFTMVNPCVMHVATANIVNEKGYEQAFEDQWKDYLIEHRCSAINASDLIHYYNFLDRLQSDCKYYLGACVEDQVDMVIAQKHLWAGTIEGQIDKMREIYENLPENEKPVWLSLSDINEYEKKMLAARDKNIPSHNKISQSLSSLVKETQNASDSLRQDNAQNRNNSHER</sequence>
<dbReference type="RefSeq" id="WP_309955763.1">
    <property type="nucleotide sequence ID" value="NZ_JAVDUJ010000001.1"/>
</dbReference>
<protein>
    <recommendedName>
        <fullName evidence="2">Large polyvalent protein-associated domain-containing protein</fullName>
    </recommendedName>
</protein>
<evidence type="ECO:0000256" key="1">
    <source>
        <dbReference type="SAM" id="MobiDB-lite"/>
    </source>
</evidence>
<feature type="region of interest" description="Disordered" evidence="1">
    <location>
        <begin position="230"/>
        <end position="262"/>
    </location>
</feature>
<organism evidence="3 4">
    <name type="scientific">Arcanobacterium hippocoleae</name>
    <dbReference type="NCBI Taxonomy" id="149017"/>
    <lineage>
        <taxon>Bacteria</taxon>
        <taxon>Bacillati</taxon>
        <taxon>Actinomycetota</taxon>
        <taxon>Actinomycetes</taxon>
        <taxon>Actinomycetales</taxon>
        <taxon>Actinomycetaceae</taxon>
        <taxon>Arcanobacterium</taxon>
    </lineage>
</organism>
<proteinExistence type="predicted"/>
<reference evidence="3 4" key="1">
    <citation type="submission" date="2023-07" db="EMBL/GenBank/DDBJ databases">
        <title>Sequencing the genomes of 1000 actinobacteria strains.</title>
        <authorList>
            <person name="Klenk H.-P."/>
        </authorList>
    </citation>
    <scope>NUCLEOTIDE SEQUENCE [LARGE SCALE GENOMIC DNA]</scope>
    <source>
        <strain evidence="3 4">DSM 15539</strain>
    </source>
</reference>
<dbReference type="EMBL" id="JAVDUJ010000001">
    <property type="protein sequence ID" value="MDR6939235.1"/>
    <property type="molecule type" value="Genomic_DNA"/>
</dbReference>
<dbReference type="Proteomes" id="UP001266099">
    <property type="component" value="Unassembled WGS sequence"/>
</dbReference>
<accession>A0ABU1T1J6</accession>
<evidence type="ECO:0000313" key="3">
    <source>
        <dbReference type="EMBL" id="MDR6939235.1"/>
    </source>
</evidence>
<keyword evidence="4" id="KW-1185">Reference proteome</keyword>